<dbReference type="Gene3D" id="3.40.390.10">
    <property type="entry name" value="Collagenase (Catalytic Domain)"/>
    <property type="match status" value="1"/>
</dbReference>
<dbReference type="WBParaSite" id="nRc.2.0.1.t05199-RA">
    <property type="protein sequence ID" value="nRc.2.0.1.t05199-RA"/>
    <property type="gene ID" value="nRc.2.0.1.g05199"/>
</dbReference>
<reference evidence="2" key="1">
    <citation type="submission" date="2022-11" db="UniProtKB">
        <authorList>
            <consortium name="WormBaseParasite"/>
        </authorList>
    </citation>
    <scope>IDENTIFICATION</scope>
</reference>
<evidence type="ECO:0000313" key="1">
    <source>
        <dbReference type="Proteomes" id="UP000887565"/>
    </source>
</evidence>
<evidence type="ECO:0000313" key="2">
    <source>
        <dbReference type="WBParaSite" id="nRc.2.0.1.t05199-RA"/>
    </source>
</evidence>
<dbReference type="AlphaFoldDB" id="A0A915HTV9"/>
<organism evidence="1 2">
    <name type="scientific">Romanomermis culicivorax</name>
    <name type="common">Nematode worm</name>
    <dbReference type="NCBI Taxonomy" id="13658"/>
    <lineage>
        <taxon>Eukaryota</taxon>
        <taxon>Metazoa</taxon>
        <taxon>Ecdysozoa</taxon>
        <taxon>Nematoda</taxon>
        <taxon>Enoplea</taxon>
        <taxon>Dorylaimia</taxon>
        <taxon>Mermithida</taxon>
        <taxon>Mermithoidea</taxon>
        <taxon>Mermithidae</taxon>
        <taxon>Romanomermis</taxon>
    </lineage>
</organism>
<proteinExistence type="predicted"/>
<dbReference type="GO" id="GO:0008237">
    <property type="term" value="F:metallopeptidase activity"/>
    <property type="evidence" value="ECO:0007669"/>
    <property type="project" value="InterPro"/>
</dbReference>
<accession>A0A915HTV9</accession>
<dbReference type="Proteomes" id="UP000887565">
    <property type="component" value="Unplaced"/>
</dbReference>
<protein>
    <submittedName>
        <fullName evidence="2">Uncharacterized protein</fullName>
    </submittedName>
</protein>
<keyword evidence="1" id="KW-1185">Reference proteome</keyword>
<name>A0A915HTV9_ROMCU</name>
<sequence>MTDCFQILKEEITCIRLEVNEKVCINQECIVLMLMHILGFKHKHVRSDWDNTLNMAPAKFRNSDIHCTT</sequence>
<dbReference type="InterPro" id="IPR024079">
    <property type="entry name" value="MetalloPept_cat_dom_sf"/>
</dbReference>